<dbReference type="InterPro" id="IPR011118">
    <property type="entry name" value="Tannase/feruloyl_esterase"/>
</dbReference>
<evidence type="ECO:0000313" key="9">
    <source>
        <dbReference type="EMBL" id="KAF2170462.1"/>
    </source>
</evidence>
<dbReference type="EC" id="3.1.1.-" evidence="8"/>
<dbReference type="SUPFAM" id="SSF53474">
    <property type="entry name" value="alpha/beta-Hydrolases"/>
    <property type="match status" value="1"/>
</dbReference>
<evidence type="ECO:0000313" key="10">
    <source>
        <dbReference type="Proteomes" id="UP000799537"/>
    </source>
</evidence>
<dbReference type="GO" id="GO:0030600">
    <property type="term" value="F:feruloyl esterase activity"/>
    <property type="evidence" value="ECO:0007669"/>
    <property type="project" value="UniProtKB-ARBA"/>
</dbReference>
<evidence type="ECO:0000256" key="4">
    <source>
        <dbReference type="ARBA" id="ARBA00022729"/>
    </source>
</evidence>
<evidence type="ECO:0000256" key="7">
    <source>
        <dbReference type="ARBA" id="ARBA00023157"/>
    </source>
</evidence>
<evidence type="ECO:0000256" key="1">
    <source>
        <dbReference type="ARBA" id="ARBA00006249"/>
    </source>
</evidence>
<comment type="similarity">
    <text evidence="1 8">Belongs to the tannase family.</text>
</comment>
<proteinExistence type="inferred from homology"/>
<dbReference type="EMBL" id="ML993585">
    <property type="protein sequence ID" value="KAF2170462.1"/>
    <property type="molecule type" value="Genomic_DNA"/>
</dbReference>
<dbReference type="PANTHER" id="PTHR33938">
    <property type="entry name" value="FERULOYL ESTERASE B-RELATED"/>
    <property type="match status" value="1"/>
</dbReference>
<dbReference type="GeneID" id="54558137"/>
<keyword evidence="6" id="KW-0106">Calcium</keyword>
<gene>
    <name evidence="9" type="ORF">M409DRAFT_19283</name>
</gene>
<keyword evidence="5 8" id="KW-0378">Hydrolase</keyword>
<dbReference type="AlphaFoldDB" id="A0A6A6CX85"/>
<reference evidence="9" key="1">
    <citation type="journal article" date="2020" name="Stud. Mycol.">
        <title>101 Dothideomycetes genomes: a test case for predicting lifestyles and emergence of pathogens.</title>
        <authorList>
            <person name="Haridas S."/>
            <person name="Albert R."/>
            <person name="Binder M."/>
            <person name="Bloem J."/>
            <person name="Labutti K."/>
            <person name="Salamov A."/>
            <person name="Andreopoulos B."/>
            <person name="Baker S."/>
            <person name="Barry K."/>
            <person name="Bills G."/>
            <person name="Bluhm B."/>
            <person name="Cannon C."/>
            <person name="Castanera R."/>
            <person name="Culley D."/>
            <person name="Daum C."/>
            <person name="Ezra D."/>
            <person name="Gonzalez J."/>
            <person name="Henrissat B."/>
            <person name="Kuo A."/>
            <person name="Liang C."/>
            <person name="Lipzen A."/>
            <person name="Lutzoni F."/>
            <person name="Magnuson J."/>
            <person name="Mondo S."/>
            <person name="Nolan M."/>
            <person name="Ohm R."/>
            <person name="Pangilinan J."/>
            <person name="Park H.-J."/>
            <person name="Ramirez L."/>
            <person name="Alfaro M."/>
            <person name="Sun H."/>
            <person name="Tritt A."/>
            <person name="Yoshinaga Y."/>
            <person name="Zwiers L.-H."/>
            <person name="Turgeon B."/>
            <person name="Goodwin S."/>
            <person name="Spatafora J."/>
            <person name="Crous P."/>
            <person name="Grigoriev I."/>
        </authorList>
    </citation>
    <scope>NUCLEOTIDE SEQUENCE</scope>
    <source>
        <strain evidence="9">ATCC 36951</strain>
    </source>
</reference>
<evidence type="ECO:0000256" key="5">
    <source>
        <dbReference type="ARBA" id="ARBA00022801"/>
    </source>
</evidence>
<protein>
    <recommendedName>
        <fullName evidence="8">Carboxylic ester hydrolase</fullName>
        <ecNumber evidence="8">3.1.1.-</ecNumber>
    </recommendedName>
</protein>
<evidence type="ECO:0000256" key="8">
    <source>
        <dbReference type="RuleBase" id="RU361238"/>
    </source>
</evidence>
<evidence type="ECO:0000256" key="3">
    <source>
        <dbReference type="ARBA" id="ARBA00022723"/>
    </source>
</evidence>
<dbReference type="Pfam" id="PF07519">
    <property type="entry name" value="Tannase"/>
    <property type="match status" value="1"/>
</dbReference>
<accession>A0A6A6CX85</accession>
<dbReference type="OrthoDB" id="3039123at2759"/>
<keyword evidence="2" id="KW-0719">Serine esterase</keyword>
<keyword evidence="4" id="KW-0732">Signal</keyword>
<name>A0A6A6CX85_ZASCE</name>
<keyword evidence="7" id="KW-1015">Disulfide bond</keyword>
<sequence length="558" mass="61118">MRLGLLLTLPVANAFECSRAAFQGILPTNISASVAYATTVPENSTFQVPESNIAFPTSPVLLRRVCAVQINITSSASSAYSLGLFLPDEDEWNERLLAVGGGGYAGGIDFVSMVCPSFNNGNGYKLRTKAAGVCYGFAVAATDTGHNSTLEDGSWALDKEKLTDWSYRAMHGSVVLAKLILSAYYESSSLSFSYFSGCATGGRQGLKEIEMYPDDFDGVLVGDPAWWSSHLQPWTVKVGLNNLPTTAPHHIPPELFPVIGVEVVRQCDPQDGLVDGIVSDPAGCQFIPEALMCGSNVSFTSHSNASCLTGPQIETLYKIYGPYYETNQTFIFPGLLPGSENQWTNILGQATPNTIGTDYIRYFLFDDPSWNVYTYNFSVVHAADEAQPGNSSITNFDFAPFYRRGGKLIHYHGLADGLIPPESSDYFFRQLLKTLVPKGITVDSFYRLFHVPGMEHCTGTSSNAPWYFGGAIQANTLGVRPGTVSGTPGFPDAEHDVLLALMRWTEEGRAPERVVATKWRSDTLLDEVWRQRPICPYPKRARYCGYGDPDDADSWECL</sequence>
<keyword evidence="3" id="KW-0479">Metal-binding</keyword>
<dbReference type="PANTHER" id="PTHR33938:SF2">
    <property type="entry name" value="CARBOXYLIC ESTER HYDROLASE"/>
    <property type="match status" value="1"/>
</dbReference>
<evidence type="ECO:0000256" key="6">
    <source>
        <dbReference type="ARBA" id="ARBA00022837"/>
    </source>
</evidence>
<dbReference type="Proteomes" id="UP000799537">
    <property type="component" value="Unassembled WGS sequence"/>
</dbReference>
<evidence type="ECO:0000256" key="2">
    <source>
        <dbReference type="ARBA" id="ARBA00022487"/>
    </source>
</evidence>
<keyword evidence="10" id="KW-1185">Reference proteome</keyword>
<organism evidence="9 10">
    <name type="scientific">Zasmidium cellare ATCC 36951</name>
    <dbReference type="NCBI Taxonomy" id="1080233"/>
    <lineage>
        <taxon>Eukaryota</taxon>
        <taxon>Fungi</taxon>
        <taxon>Dikarya</taxon>
        <taxon>Ascomycota</taxon>
        <taxon>Pezizomycotina</taxon>
        <taxon>Dothideomycetes</taxon>
        <taxon>Dothideomycetidae</taxon>
        <taxon>Mycosphaerellales</taxon>
        <taxon>Mycosphaerellaceae</taxon>
        <taxon>Zasmidium</taxon>
    </lineage>
</organism>
<dbReference type="RefSeq" id="XP_033671351.1">
    <property type="nucleotide sequence ID" value="XM_033804865.1"/>
</dbReference>
<dbReference type="GO" id="GO:0046872">
    <property type="term" value="F:metal ion binding"/>
    <property type="evidence" value="ECO:0007669"/>
    <property type="project" value="UniProtKB-KW"/>
</dbReference>
<dbReference type="InterPro" id="IPR029058">
    <property type="entry name" value="AB_hydrolase_fold"/>
</dbReference>